<proteinExistence type="predicted"/>
<dbReference type="Proteomes" id="UP001165064">
    <property type="component" value="Unassembled WGS sequence"/>
</dbReference>
<protein>
    <submittedName>
        <fullName evidence="1">Unnamed protein product</fullName>
    </submittedName>
</protein>
<evidence type="ECO:0000313" key="1">
    <source>
        <dbReference type="EMBL" id="GME75685.1"/>
    </source>
</evidence>
<evidence type="ECO:0000313" key="2">
    <source>
        <dbReference type="Proteomes" id="UP001165064"/>
    </source>
</evidence>
<organism evidence="1 2">
    <name type="scientific">Ambrosiozyma monospora</name>
    <name type="common">Yeast</name>
    <name type="synonym">Endomycopsis monosporus</name>
    <dbReference type="NCBI Taxonomy" id="43982"/>
    <lineage>
        <taxon>Eukaryota</taxon>
        <taxon>Fungi</taxon>
        <taxon>Dikarya</taxon>
        <taxon>Ascomycota</taxon>
        <taxon>Saccharomycotina</taxon>
        <taxon>Pichiomycetes</taxon>
        <taxon>Pichiales</taxon>
        <taxon>Pichiaceae</taxon>
        <taxon>Ambrosiozyma</taxon>
    </lineage>
</organism>
<gene>
    <name evidence="1" type="ORF">Amon02_000226900</name>
</gene>
<comment type="caution">
    <text evidence="1">The sequence shown here is derived from an EMBL/GenBank/DDBJ whole genome shotgun (WGS) entry which is preliminary data.</text>
</comment>
<keyword evidence="2" id="KW-1185">Reference proteome</keyword>
<name>A0ACB5SX12_AMBMO</name>
<sequence length="134" mass="15625">MYLIHKRLIRILKKSFDVDPDTLHKLKANASFDLLITLPPILGVILGMVNGCSTRNACIAHTMITRKLLERAQRELDDEKKRQALKLKMKRLSIQSDSDFDCDHDVTNFRASDETYLNPIDEVHEEYLDYMNYL</sequence>
<accession>A0ACB5SX12</accession>
<reference evidence="1" key="1">
    <citation type="submission" date="2023-04" db="EMBL/GenBank/DDBJ databases">
        <title>Ambrosiozyma monospora NBRC 10751.</title>
        <authorList>
            <person name="Ichikawa N."/>
            <person name="Sato H."/>
            <person name="Tonouchi N."/>
        </authorList>
    </citation>
    <scope>NUCLEOTIDE SEQUENCE</scope>
    <source>
        <strain evidence="1">NBRC 10751</strain>
    </source>
</reference>
<dbReference type="EMBL" id="BSXS01001279">
    <property type="protein sequence ID" value="GME75685.1"/>
    <property type="molecule type" value="Genomic_DNA"/>
</dbReference>